<keyword evidence="2" id="KW-1185">Reference proteome</keyword>
<evidence type="ECO:0000313" key="2">
    <source>
        <dbReference type="Proteomes" id="UP001501598"/>
    </source>
</evidence>
<sequence>MRKVKWDVKRGATESGAPVVTGTYGGRGGLAGAMTGGRGSRTAQVESVALGSQLTFAIGEYDEASGRCTCVMNLASRGTRFGLTADAGFFRSYMNDVAKQLRSLDSDMQLVKSG</sequence>
<reference evidence="2" key="1">
    <citation type="journal article" date="2019" name="Int. J. Syst. Evol. Microbiol.">
        <title>The Global Catalogue of Microorganisms (GCM) 10K type strain sequencing project: providing services to taxonomists for standard genome sequencing and annotation.</title>
        <authorList>
            <consortium name="The Broad Institute Genomics Platform"/>
            <consortium name="The Broad Institute Genome Sequencing Center for Infectious Disease"/>
            <person name="Wu L."/>
            <person name="Ma J."/>
        </authorList>
    </citation>
    <scope>NUCLEOTIDE SEQUENCE [LARGE SCALE GENOMIC DNA]</scope>
    <source>
        <strain evidence="2">JCM 17906</strain>
    </source>
</reference>
<comment type="caution">
    <text evidence="1">The sequence shown here is derived from an EMBL/GenBank/DDBJ whole genome shotgun (WGS) entry which is preliminary data.</text>
</comment>
<protein>
    <submittedName>
        <fullName evidence="1">Uncharacterized protein</fullName>
    </submittedName>
</protein>
<proteinExistence type="predicted"/>
<accession>A0ABP8RBZ8</accession>
<name>A0ABP8RBZ8_9PSEU</name>
<evidence type="ECO:0000313" key="1">
    <source>
        <dbReference type="EMBL" id="GAA4535156.1"/>
    </source>
</evidence>
<dbReference type="Proteomes" id="UP001501598">
    <property type="component" value="Unassembled WGS sequence"/>
</dbReference>
<gene>
    <name evidence="1" type="ORF">GCM10023175_00330</name>
</gene>
<organism evidence="1 2">
    <name type="scientific">Pseudonocardia xishanensis</name>
    <dbReference type="NCBI Taxonomy" id="630995"/>
    <lineage>
        <taxon>Bacteria</taxon>
        <taxon>Bacillati</taxon>
        <taxon>Actinomycetota</taxon>
        <taxon>Actinomycetes</taxon>
        <taxon>Pseudonocardiales</taxon>
        <taxon>Pseudonocardiaceae</taxon>
        <taxon>Pseudonocardia</taxon>
    </lineage>
</organism>
<dbReference type="EMBL" id="BAABGT010000002">
    <property type="protein sequence ID" value="GAA4535156.1"/>
    <property type="molecule type" value="Genomic_DNA"/>
</dbReference>